<evidence type="ECO:0000256" key="2">
    <source>
        <dbReference type="SAM" id="MobiDB-lite"/>
    </source>
</evidence>
<sequence length="266" mass="30395">MGSMQTTNNHHKRYQTPLSSPKSLHNAQNKRTDRFRTTVRSATLRALAARNFHNFSSSSNDSTTNNSICTLPNTITTINSQNDSDPYLSDFDYRKFATLTGLSEEKINELHREFLILSNNGQLSYDQYRSMFESVPLQRTPAQLEKLARQTFAIFDKDGNNYLDFAEFIAAYIAMERNELSLTDTPLRRESVIPSSISQPPHSTPPATITTVRRHATTYYSPQKALVNASPYIPRRSMHHPNNYPSYHPSQSLAQYVYVAPQYGFR</sequence>
<evidence type="ECO:0000259" key="3">
    <source>
        <dbReference type="PROSITE" id="PS50222"/>
    </source>
</evidence>
<gene>
    <name evidence="4" type="ORF">EDS130_LOCUS2203</name>
    <name evidence="5" type="ORF">XAT740_LOCUS12438</name>
</gene>
<feature type="compositionally biased region" description="Polar residues" evidence="2">
    <location>
        <begin position="16"/>
        <end position="29"/>
    </location>
</feature>
<dbReference type="InterPro" id="IPR018247">
    <property type="entry name" value="EF_Hand_1_Ca_BS"/>
</dbReference>
<dbReference type="InterPro" id="IPR002048">
    <property type="entry name" value="EF_hand_dom"/>
</dbReference>
<evidence type="ECO:0000256" key="1">
    <source>
        <dbReference type="ARBA" id="ARBA00022837"/>
    </source>
</evidence>
<name>A0A813P418_ADIRI</name>
<feature type="region of interest" description="Disordered" evidence="2">
    <location>
        <begin position="1"/>
        <end position="36"/>
    </location>
</feature>
<organism evidence="4 7">
    <name type="scientific">Adineta ricciae</name>
    <name type="common">Rotifer</name>
    <dbReference type="NCBI Taxonomy" id="249248"/>
    <lineage>
        <taxon>Eukaryota</taxon>
        <taxon>Metazoa</taxon>
        <taxon>Spiralia</taxon>
        <taxon>Gnathifera</taxon>
        <taxon>Rotifera</taxon>
        <taxon>Eurotatoria</taxon>
        <taxon>Bdelloidea</taxon>
        <taxon>Adinetida</taxon>
        <taxon>Adinetidae</taxon>
        <taxon>Adineta</taxon>
    </lineage>
</organism>
<dbReference type="InterPro" id="IPR011992">
    <property type="entry name" value="EF-hand-dom_pair"/>
</dbReference>
<comment type="caution">
    <text evidence="4">The sequence shown here is derived from an EMBL/GenBank/DDBJ whole genome shotgun (WGS) entry which is preliminary data.</text>
</comment>
<dbReference type="SMART" id="SM00054">
    <property type="entry name" value="EFh"/>
    <property type="match status" value="1"/>
</dbReference>
<keyword evidence="6" id="KW-1185">Reference proteome</keyword>
<dbReference type="Proteomes" id="UP000663852">
    <property type="component" value="Unassembled WGS sequence"/>
</dbReference>
<dbReference type="Gene3D" id="1.10.238.10">
    <property type="entry name" value="EF-hand"/>
    <property type="match status" value="1"/>
</dbReference>
<dbReference type="AlphaFoldDB" id="A0A813P418"/>
<dbReference type="Proteomes" id="UP000663828">
    <property type="component" value="Unassembled WGS sequence"/>
</dbReference>
<feature type="domain" description="EF-hand" evidence="3">
    <location>
        <begin position="143"/>
        <end position="178"/>
    </location>
</feature>
<evidence type="ECO:0000313" key="4">
    <source>
        <dbReference type="EMBL" id="CAF0749529.1"/>
    </source>
</evidence>
<reference evidence="4" key="1">
    <citation type="submission" date="2021-02" db="EMBL/GenBank/DDBJ databases">
        <authorList>
            <person name="Nowell W R."/>
        </authorList>
    </citation>
    <scope>NUCLEOTIDE SEQUENCE</scope>
</reference>
<dbReference type="EMBL" id="CAJNOJ010000005">
    <property type="protein sequence ID" value="CAF0749529.1"/>
    <property type="molecule type" value="Genomic_DNA"/>
</dbReference>
<evidence type="ECO:0000313" key="7">
    <source>
        <dbReference type="Proteomes" id="UP000663852"/>
    </source>
</evidence>
<accession>A0A813P418</accession>
<dbReference type="EMBL" id="CAJNOR010000702">
    <property type="protein sequence ID" value="CAF0985957.1"/>
    <property type="molecule type" value="Genomic_DNA"/>
</dbReference>
<evidence type="ECO:0000313" key="6">
    <source>
        <dbReference type="Proteomes" id="UP000663828"/>
    </source>
</evidence>
<dbReference type="GO" id="GO:0005509">
    <property type="term" value="F:calcium ion binding"/>
    <property type="evidence" value="ECO:0007669"/>
    <property type="project" value="InterPro"/>
</dbReference>
<dbReference type="SUPFAM" id="SSF47473">
    <property type="entry name" value="EF-hand"/>
    <property type="match status" value="1"/>
</dbReference>
<dbReference type="OrthoDB" id="10007357at2759"/>
<protein>
    <recommendedName>
        <fullName evidence="3">EF-hand domain-containing protein</fullName>
    </recommendedName>
</protein>
<proteinExistence type="predicted"/>
<keyword evidence="1" id="KW-0106">Calcium</keyword>
<dbReference type="PROSITE" id="PS00018">
    <property type="entry name" value="EF_HAND_1"/>
    <property type="match status" value="1"/>
</dbReference>
<dbReference type="PROSITE" id="PS50222">
    <property type="entry name" value="EF_HAND_2"/>
    <property type="match status" value="1"/>
</dbReference>
<evidence type="ECO:0000313" key="5">
    <source>
        <dbReference type="EMBL" id="CAF0985957.1"/>
    </source>
</evidence>